<evidence type="ECO:0000313" key="3">
    <source>
        <dbReference type="Proteomes" id="UP000199025"/>
    </source>
</evidence>
<keyword evidence="1" id="KW-0472">Membrane</keyword>
<keyword evidence="1" id="KW-1133">Transmembrane helix</keyword>
<gene>
    <name evidence="2" type="ORF">SAMN05421835_13075</name>
</gene>
<reference evidence="2 3" key="1">
    <citation type="submission" date="2016-10" db="EMBL/GenBank/DDBJ databases">
        <authorList>
            <person name="de Groot N.N."/>
        </authorList>
    </citation>
    <scope>NUCLEOTIDE SEQUENCE [LARGE SCALE GENOMIC DNA]</scope>
    <source>
        <strain evidence="2 3">DSM 44468</strain>
    </source>
</reference>
<dbReference type="EMBL" id="FORP01000030">
    <property type="protein sequence ID" value="SFK72545.1"/>
    <property type="molecule type" value="Genomic_DNA"/>
</dbReference>
<dbReference type="AlphaFoldDB" id="A0A1I4BV58"/>
<evidence type="ECO:0008006" key="4">
    <source>
        <dbReference type="Google" id="ProtNLM"/>
    </source>
</evidence>
<feature type="transmembrane region" description="Helical" evidence="1">
    <location>
        <begin position="159"/>
        <end position="178"/>
    </location>
</feature>
<keyword evidence="1" id="KW-0812">Transmembrane</keyword>
<feature type="transmembrane region" description="Helical" evidence="1">
    <location>
        <begin position="35"/>
        <end position="52"/>
    </location>
</feature>
<dbReference type="Proteomes" id="UP000199025">
    <property type="component" value="Unassembled WGS sequence"/>
</dbReference>
<sequence>MARGSKPGGASRGAVGRAGGAAPGFSLSRVSWREWVALAAGLVAVGSLFLPWTNLSATQQDVEEALNELPSNEVARNAFTTGFLAWAGPLVLVLAGVAVVLLGQRPKVRSSGLPHLWLIAAVVALALMVLAWLGIGWQFDEDARELLKAGGVGFYAGAGRYLGMAAGVASLVAAVWDVRALRRGGAR</sequence>
<feature type="transmembrane region" description="Helical" evidence="1">
    <location>
        <begin position="83"/>
        <end position="103"/>
    </location>
</feature>
<evidence type="ECO:0000256" key="1">
    <source>
        <dbReference type="SAM" id="Phobius"/>
    </source>
</evidence>
<keyword evidence="3" id="KW-1185">Reference proteome</keyword>
<proteinExistence type="predicted"/>
<accession>A0A1I4BV58</accession>
<dbReference type="STRING" id="115433.SAMN05421835_13075"/>
<name>A0A1I4BV58_9PSEU</name>
<evidence type="ECO:0000313" key="2">
    <source>
        <dbReference type="EMBL" id="SFK72545.1"/>
    </source>
</evidence>
<protein>
    <recommendedName>
        <fullName evidence="4">Tryptophan-associated transmembrane protein (Trp_oprn_chp)</fullName>
    </recommendedName>
</protein>
<organism evidence="2 3">
    <name type="scientific">Amycolatopsis sacchari</name>
    <dbReference type="NCBI Taxonomy" id="115433"/>
    <lineage>
        <taxon>Bacteria</taxon>
        <taxon>Bacillati</taxon>
        <taxon>Actinomycetota</taxon>
        <taxon>Actinomycetes</taxon>
        <taxon>Pseudonocardiales</taxon>
        <taxon>Pseudonocardiaceae</taxon>
        <taxon>Amycolatopsis</taxon>
    </lineage>
</organism>
<feature type="transmembrane region" description="Helical" evidence="1">
    <location>
        <begin position="115"/>
        <end position="139"/>
    </location>
</feature>